<dbReference type="Gene3D" id="3.30.110.90">
    <property type="entry name" value="Amidohydrolase"/>
    <property type="match status" value="1"/>
</dbReference>
<gene>
    <name evidence="3" type="ORF">E5162_07695</name>
</gene>
<dbReference type="InterPro" id="IPR006680">
    <property type="entry name" value="Amidohydro-rel"/>
</dbReference>
<dbReference type="AlphaFoldDB" id="A0A4S2HBR5"/>
<feature type="region of interest" description="Disordered" evidence="1">
    <location>
        <begin position="1"/>
        <end position="44"/>
    </location>
</feature>
<dbReference type="PANTHER" id="PTHR43135:SF3">
    <property type="entry name" value="ALPHA-D-RIBOSE 1-METHYLPHOSPHONATE 5-TRIPHOSPHATE DIPHOSPHATASE"/>
    <property type="match status" value="1"/>
</dbReference>
<dbReference type="GO" id="GO:0016810">
    <property type="term" value="F:hydrolase activity, acting on carbon-nitrogen (but not peptide) bonds"/>
    <property type="evidence" value="ECO:0007669"/>
    <property type="project" value="InterPro"/>
</dbReference>
<dbReference type="PANTHER" id="PTHR43135">
    <property type="entry name" value="ALPHA-D-RIBOSE 1-METHYLPHOSPHONATE 5-TRIPHOSPHATE DIPHOSPHATASE"/>
    <property type="match status" value="1"/>
</dbReference>
<reference evidence="3 4" key="1">
    <citation type="journal article" date="2013" name="Int. J. Syst. Evol. Microbiol.">
        <title>Marinicauda pacifica gen. nov., sp. nov., a prosthecate alphaproteobacterium of the family Hyphomonadaceae isolated from deep seawater.</title>
        <authorList>
            <person name="Zhang X.Y."/>
            <person name="Li G.W."/>
            <person name="Wang C.S."/>
            <person name="Zhang Y.J."/>
            <person name="Xu X.W."/>
            <person name="Li H."/>
            <person name="Liu A."/>
            <person name="Liu C."/>
            <person name="Xie B.B."/>
            <person name="Qin Q.L."/>
            <person name="Xu Z."/>
            <person name="Chen X.L."/>
            <person name="Zhou B.C."/>
            <person name="Zhang Y.Z."/>
        </authorList>
    </citation>
    <scope>NUCLEOTIDE SEQUENCE [LARGE SCALE GENOMIC DNA]</scope>
    <source>
        <strain evidence="3 4">P-1 km-3</strain>
    </source>
</reference>
<evidence type="ECO:0000313" key="4">
    <source>
        <dbReference type="Proteomes" id="UP000305451"/>
    </source>
</evidence>
<dbReference type="InterPro" id="IPR051781">
    <property type="entry name" value="Metallo-dep_Hydrolase"/>
</dbReference>
<dbReference type="SUPFAM" id="SSF51338">
    <property type="entry name" value="Composite domain of metallo-dependent hydrolases"/>
    <property type="match status" value="1"/>
</dbReference>
<dbReference type="Gene3D" id="2.30.40.10">
    <property type="entry name" value="Urease, subunit C, domain 1"/>
    <property type="match status" value="1"/>
</dbReference>
<organism evidence="3 4">
    <name type="scientific">Marinicauda pacifica</name>
    <dbReference type="NCBI Taxonomy" id="1133559"/>
    <lineage>
        <taxon>Bacteria</taxon>
        <taxon>Pseudomonadati</taxon>
        <taxon>Pseudomonadota</taxon>
        <taxon>Alphaproteobacteria</taxon>
        <taxon>Maricaulales</taxon>
        <taxon>Maricaulaceae</taxon>
        <taxon>Marinicauda</taxon>
    </lineage>
</organism>
<dbReference type="EMBL" id="SRXV01000002">
    <property type="protein sequence ID" value="TGY92942.1"/>
    <property type="molecule type" value="Genomic_DNA"/>
</dbReference>
<evidence type="ECO:0000256" key="1">
    <source>
        <dbReference type="SAM" id="MobiDB-lite"/>
    </source>
</evidence>
<keyword evidence="3" id="KW-0378">Hydrolase</keyword>
<comment type="caution">
    <text evidence="3">The sequence shown here is derived from an EMBL/GenBank/DDBJ whole genome shotgun (WGS) entry which is preliminary data.</text>
</comment>
<protein>
    <submittedName>
        <fullName evidence="3">Amidohydrolase</fullName>
    </submittedName>
</protein>
<feature type="compositionally biased region" description="Basic and acidic residues" evidence="1">
    <location>
        <begin position="7"/>
        <end position="32"/>
    </location>
</feature>
<dbReference type="SUPFAM" id="SSF51556">
    <property type="entry name" value="Metallo-dependent hydrolases"/>
    <property type="match status" value="1"/>
</dbReference>
<dbReference type="Proteomes" id="UP000305451">
    <property type="component" value="Unassembled WGS sequence"/>
</dbReference>
<keyword evidence="4" id="KW-1185">Reference proteome</keyword>
<dbReference type="Gene3D" id="3.40.50.10910">
    <property type="entry name" value="Amidohydrolase"/>
    <property type="match status" value="1"/>
</dbReference>
<dbReference type="Pfam" id="PF01979">
    <property type="entry name" value="Amidohydro_1"/>
    <property type="match status" value="1"/>
</dbReference>
<evidence type="ECO:0000259" key="2">
    <source>
        <dbReference type="Pfam" id="PF01979"/>
    </source>
</evidence>
<proteinExistence type="predicted"/>
<dbReference type="InterPro" id="IPR011059">
    <property type="entry name" value="Metal-dep_hydrolase_composite"/>
</dbReference>
<evidence type="ECO:0000313" key="3">
    <source>
        <dbReference type="EMBL" id="TGY92942.1"/>
    </source>
</evidence>
<dbReference type="Gene3D" id="1.20.58.520">
    <property type="entry name" value="Amidohydrolase"/>
    <property type="match status" value="1"/>
</dbReference>
<accession>A0A4S2HBR5</accession>
<dbReference type="InterPro" id="IPR032466">
    <property type="entry name" value="Metal_Hydrolase"/>
</dbReference>
<name>A0A4S2HBR5_9PROT</name>
<sequence>MVSGVHLQHDPEASRRRGHQFDRGPVRDEAHHRPAGARDQGIEYPRMAMKRETPCAFPARIDESDTKFPAAAASLTCKCKHARGYTPQGGNMVLVRCLQGAALGALSLAALVMVSSGGAQAQPSGEDRYVILSGGGEEAGHLIARRDGDRVEIDYEVDSNGRGAENTQTLVLGDDFIPRRWEIEGSSLFGDPVEESMRLSDGVLTWSSQPDSGEVRVDSPRLYIAADDSPWSQGLYARALLNNGLSEAPVVPGGTLRIETVQPYALEGEPSAAIYRLTGLSSGGSYILLGEDYRLIASFSSGSVTILDAYRGEAPALRDLHSDLEAARFRELQADLAHGFDAPVQIRNVRIFDPVSLQLGPLSVVTVSGRDIATIETADTAVLRDDVHVIDGEGGTLVPGLHDMHAHVGMSDALNYIGTGVTSVRDMGNSPDRLEDLIGLIESGELAGPRIVRAGMLEGRSPYSVHTGITADTLDEALEAVRWYAAHGYWQIKIYNSLHPEWVEPVAAEASRLGLGVTGHIPAFVTPDEAIEAGYDEIAHVNQLMLGWLLEPDEDTRTPIRLTGMQRAAALELDTAPVRHTVELMREHDVALDTTGVTLELLMLSRSGEYPETAMAYVEHMPIGYRRNRKRAFVTVETEEQDAAYRAGFQRILDTFALLHENGIQLLPGTDSGTGFPVHRELALYVEAGLSPGEALALGTLRAEEYLGRDQWLGSIERGKRADFFLIPGDPTQDITEIGRIRLVMKDGVAYLPSEIHTRLGIEPFAEPVAIRPPQAHSEG</sequence>
<feature type="domain" description="Amidohydrolase-related" evidence="2">
    <location>
        <begin position="398"/>
        <end position="748"/>
    </location>
</feature>